<organism evidence="1 2">
    <name type="scientific">Pseudomonas segetis</name>
    <dbReference type="NCBI Taxonomy" id="298908"/>
    <lineage>
        <taxon>Bacteria</taxon>
        <taxon>Pseudomonadati</taxon>
        <taxon>Pseudomonadota</taxon>
        <taxon>Gammaproteobacteria</taxon>
        <taxon>Pseudomonadales</taxon>
        <taxon>Pseudomonadaceae</taxon>
        <taxon>Pseudomonas</taxon>
    </lineage>
</organism>
<evidence type="ECO:0000313" key="1">
    <source>
        <dbReference type="EMBL" id="SNS89478.1"/>
    </source>
</evidence>
<name>A0A239I864_9PSED</name>
<dbReference type="EMBL" id="FZOG01000006">
    <property type="protein sequence ID" value="SNS89478.1"/>
    <property type="molecule type" value="Genomic_DNA"/>
</dbReference>
<protein>
    <submittedName>
        <fullName evidence="1">Uncharacterized protein</fullName>
    </submittedName>
</protein>
<dbReference type="AlphaFoldDB" id="A0A239I864"/>
<gene>
    <name evidence="1" type="ORF">SAMN05216255_3748</name>
</gene>
<reference evidence="2" key="1">
    <citation type="submission" date="2017-06" db="EMBL/GenBank/DDBJ databases">
        <authorList>
            <person name="Varghese N."/>
            <person name="Submissions S."/>
        </authorList>
    </citation>
    <scope>NUCLEOTIDE SEQUENCE [LARGE SCALE GENOMIC DNA]</scope>
    <source>
        <strain evidence="2">CIP 108523</strain>
    </source>
</reference>
<sequence>MPMYVMGKFVYDMPMSQISHCVLQLLPHVRKDCLLALAGRKTRVIVSAQRIGALGIKPAAFHSTWLKH</sequence>
<evidence type="ECO:0000313" key="2">
    <source>
        <dbReference type="Proteomes" id="UP000242915"/>
    </source>
</evidence>
<accession>A0A239I864</accession>
<dbReference type="Proteomes" id="UP000242915">
    <property type="component" value="Unassembled WGS sequence"/>
</dbReference>
<keyword evidence="2" id="KW-1185">Reference proteome</keyword>
<proteinExistence type="predicted"/>